<proteinExistence type="predicted"/>
<dbReference type="EMBL" id="KV454475">
    <property type="protein sequence ID" value="ODV64037.1"/>
    <property type="molecule type" value="Genomic_DNA"/>
</dbReference>
<dbReference type="GeneID" id="30963746"/>
<dbReference type="RefSeq" id="XP_020050344.1">
    <property type="nucleotide sequence ID" value="XM_020190110.1"/>
</dbReference>
<name>A0A1D2VR51_9ASCO</name>
<dbReference type="Pfam" id="PF02464">
    <property type="entry name" value="CinA"/>
    <property type="match status" value="1"/>
</dbReference>
<dbReference type="InterPro" id="IPR036653">
    <property type="entry name" value="CinA-like_C"/>
</dbReference>
<dbReference type="InterPro" id="IPR008136">
    <property type="entry name" value="CinA_C"/>
</dbReference>
<evidence type="ECO:0000313" key="2">
    <source>
        <dbReference type="EMBL" id="ODV64037.1"/>
    </source>
</evidence>
<dbReference type="AlphaFoldDB" id="A0A1D2VR51"/>
<dbReference type="Proteomes" id="UP000095038">
    <property type="component" value="Unassembled WGS sequence"/>
</dbReference>
<feature type="domain" description="CinA C-terminal" evidence="1">
    <location>
        <begin position="13"/>
        <end position="165"/>
    </location>
</feature>
<gene>
    <name evidence="2" type="ORF">ASCRUDRAFT_29368</name>
</gene>
<protein>
    <recommendedName>
        <fullName evidence="1">CinA C-terminal domain-containing protein</fullName>
    </recommendedName>
</protein>
<dbReference type="STRING" id="1344418.A0A1D2VR51"/>
<dbReference type="InParanoid" id="A0A1D2VR51"/>
<dbReference type="Gene3D" id="3.90.950.20">
    <property type="entry name" value="CinA-like"/>
    <property type="match status" value="1"/>
</dbReference>
<accession>A0A1D2VR51</accession>
<sequence>MEFPPDNVKDTISDISRILKKEEWRISISEAACGGLMSSYLVSVAGASKYFDGSTLLYSLKSKLKLSGWMKNDITSYTGPSEKVAKRLARNLRMELGSTYVLSETGFAGPSSYCNNGATLDSKVGTVYFAVSGPKGERSIMKKTGLSDRSRNMQEFARLGLEFLLLVLQEDLQAEDI</sequence>
<dbReference type="OrthoDB" id="2350783at2759"/>
<evidence type="ECO:0000259" key="1">
    <source>
        <dbReference type="Pfam" id="PF02464"/>
    </source>
</evidence>
<dbReference type="SUPFAM" id="SSF142433">
    <property type="entry name" value="CinA-like"/>
    <property type="match status" value="1"/>
</dbReference>
<keyword evidence="3" id="KW-1185">Reference proteome</keyword>
<evidence type="ECO:0000313" key="3">
    <source>
        <dbReference type="Proteomes" id="UP000095038"/>
    </source>
</evidence>
<organism evidence="2 3">
    <name type="scientific">Ascoidea rubescens DSM 1968</name>
    <dbReference type="NCBI Taxonomy" id="1344418"/>
    <lineage>
        <taxon>Eukaryota</taxon>
        <taxon>Fungi</taxon>
        <taxon>Dikarya</taxon>
        <taxon>Ascomycota</taxon>
        <taxon>Saccharomycotina</taxon>
        <taxon>Saccharomycetes</taxon>
        <taxon>Ascoideaceae</taxon>
        <taxon>Ascoidea</taxon>
    </lineage>
</organism>
<reference evidence="3" key="1">
    <citation type="submission" date="2016-05" db="EMBL/GenBank/DDBJ databases">
        <title>Comparative genomics of biotechnologically important yeasts.</title>
        <authorList>
            <consortium name="DOE Joint Genome Institute"/>
            <person name="Riley R."/>
            <person name="Haridas S."/>
            <person name="Wolfe K.H."/>
            <person name="Lopes M.R."/>
            <person name="Hittinger C.T."/>
            <person name="Goker M."/>
            <person name="Salamov A."/>
            <person name="Wisecaver J."/>
            <person name="Long T.M."/>
            <person name="Aerts A.L."/>
            <person name="Barry K."/>
            <person name="Choi C."/>
            <person name="Clum A."/>
            <person name="Coughlan A.Y."/>
            <person name="Deshpande S."/>
            <person name="Douglass A.P."/>
            <person name="Hanson S.J."/>
            <person name="Klenk H.-P."/>
            <person name="Labutti K."/>
            <person name="Lapidus A."/>
            <person name="Lindquist E."/>
            <person name="Lipzen A."/>
            <person name="Meier-Kolthoff J.P."/>
            <person name="Ohm R.A."/>
            <person name="Otillar R.P."/>
            <person name="Pangilinan J."/>
            <person name="Peng Y."/>
            <person name="Rokas A."/>
            <person name="Rosa C.A."/>
            <person name="Scheuner C."/>
            <person name="Sibirny A.A."/>
            <person name="Slot J.C."/>
            <person name="Stielow J.B."/>
            <person name="Sun H."/>
            <person name="Kurtzman C.P."/>
            <person name="Blackwell M."/>
            <person name="Grigoriev I.V."/>
            <person name="Jeffries T.W."/>
        </authorList>
    </citation>
    <scope>NUCLEOTIDE SEQUENCE [LARGE SCALE GENOMIC DNA]</scope>
    <source>
        <strain evidence="3">DSM 1968</strain>
    </source>
</reference>